<evidence type="ECO:0000256" key="6">
    <source>
        <dbReference type="ARBA" id="ARBA00023136"/>
    </source>
</evidence>
<feature type="transmembrane region" description="Helical" evidence="7">
    <location>
        <begin position="104"/>
        <end position="122"/>
    </location>
</feature>
<dbReference type="GO" id="GO:0005351">
    <property type="term" value="F:carbohydrate:proton symporter activity"/>
    <property type="evidence" value="ECO:0007669"/>
    <property type="project" value="TreeGrafter"/>
</dbReference>
<protein>
    <submittedName>
        <fullName evidence="9">General substrate transporter</fullName>
    </submittedName>
</protein>
<dbReference type="InterPro" id="IPR020846">
    <property type="entry name" value="MFS_dom"/>
</dbReference>
<dbReference type="RefSeq" id="XP_045958070.1">
    <property type="nucleotide sequence ID" value="XM_046097892.1"/>
</dbReference>
<evidence type="ECO:0000256" key="5">
    <source>
        <dbReference type="ARBA" id="ARBA00022989"/>
    </source>
</evidence>
<dbReference type="PROSITE" id="PS50850">
    <property type="entry name" value="MFS"/>
    <property type="match status" value="1"/>
</dbReference>
<dbReference type="PANTHER" id="PTHR48022:SF3">
    <property type="entry name" value="HEXOSE TRANSPORTER PROTEIN (AFU_ORTHOLOGUE AFUA_8G04480)-RELATED"/>
    <property type="match status" value="1"/>
</dbReference>
<dbReference type="PROSITE" id="PS00216">
    <property type="entry name" value="SUGAR_TRANSPORT_1"/>
    <property type="match status" value="1"/>
</dbReference>
<evidence type="ECO:0000313" key="9">
    <source>
        <dbReference type="EMBL" id="KAH6653800.1"/>
    </source>
</evidence>
<evidence type="ECO:0000256" key="4">
    <source>
        <dbReference type="ARBA" id="ARBA00022692"/>
    </source>
</evidence>
<feature type="transmembrane region" description="Helical" evidence="7">
    <location>
        <begin position="322"/>
        <end position="343"/>
    </location>
</feature>
<feature type="transmembrane region" description="Helical" evidence="7">
    <location>
        <begin position="419"/>
        <end position="438"/>
    </location>
</feature>
<feature type="transmembrane region" description="Helical" evidence="7">
    <location>
        <begin position="350"/>
        <end position="373"/>
    </location>
</feature>
<dbReference type="Proteomes" id="UP000758603">
    <property type="component" value="Unassembled WGS sequence"/>
</dbReference>
<dbReference type="InterPro" id="IPR005829">
    <property type="entry name" value="Sugar_transporter_CS"/>
</dbReference>
<gene>
    <name evidence="9" type="ORF">BKA67DRAFT_517332</name>
</gene>
<feature type="transmembrane region" description="Helical" evidence="7">
    <location>
        <begin position="73"/>
        <end position="95"/>
    </location>
</feature>
<dbReference type="PANTHER" id="PTHR48022">
    <property type="entry name" value="PLASTIDIC GLUCOSE TRANSPORTER 4"/>
    <property type="match status" value="1"/>
</dbReference>
<comment type="similarity">
    <text evidence="2">Belongs to the major facilitator superfamily. Sugar transporter (TC 2.A.1.1) family.</text>
</comment>
<dbReference type="GeneID" id="70126784"/>
<dbReference type="InterPro" id="IPR005828">
    <property type="entry name" value="MFS_sugar_transport-like"/>
</dbReference>
<organism evidence="9 10">
    <name type="scientific">Truncatella angustata</name>
    <dbReference type="NCBI Taxonomy" id="152316"/>
    <lineage>
        <taxon>Eukaryota</taxon>
        <taxon>Fungi</taxon>
        <taxon>Dikarya</taxon>
        <taxon>Ascomycota</taxon>
        <taxon>Pezizomycotina</taxon>
        <taxon>Sordariomycetes</taxon>
        <taxon>Xylariomycetidae</taxon>
        <taxon>Amphisphaeriales</taxon>
        <taxon>Sporocadaceae</taxon>
        <taxon>Truncatella</taxon>
    </lineage>
</organism>
<keyword evidence="3" id="KW-0813">Transport</keyword>
<feature type="transmembrane region" description="Helical" evidence="7">
    <location>
        <begin position="161"/>
        <end position="179"/>
    </location>
</feature>
<dbReference type="OrthoDB" id="6133115at2759"/>
<reference evidence="9" key="1">
    <citation type="journal article" date="2021" name="Nat. Commun.">
        <title>Genetic determinants of endophytism in the Arabidopsis root mycobiome.</title>
        <authorList>
            <person name="Mesny F."/>
            <person name="Miyauchi S."/>
            <person name="Thiergart T."/>
            <person name="Pickel B."/>
            <person name="Atanasova L."/>
            <person name="Karlsson M."/>
            <person name="Huettel B."/>
            <person name="Barry K.W."/>
            <person name="Haridas S."/>
            <person name="Chen C."/>
            <person name="Bauer D."/>
            <person name="Andreopoulos W."/>
            <person name="Pangilinan J."/>
            <person name="LaButti K."/>
            <person name="Riley R."/>
            <person name="Lipzen A."/>
            <person name="Clum A."/>
            <person name="Drula E."/>
            <person name="Henrissat B."/>
            <person name="Kohler A."/>
            <person name="Grigoriev I.V."/>
            <person name="Martin F.M."/>
            <person name="Hacquard S."/>
        </authorList>
    </citation>
    <scope>NUCLEOTIDE SEQUENCE</scope>
    <source>
        <strain evidence="9">MPI-SDFR-AT-0073</strain>
    </source>
</reference>
<comment type="caution">
    <text evidence="9">The sequence shown here is derived from an EMBL/GenBank/DDBJ whole genome shotgun (WGS) entry which is preliminary data.</text>
</comment>
<evidence type="ECO:0000256" key="2">
    <source>
        <dbReference type="ARBA" id="ARBA00010992"/>
    </source>
</evidence>
<dbReference type="GO" id="GO:0016020">
    <property type="term" value="C:membrane"/>
    <property type="evidence" value="ECO:0007669"/>
    <property type="project" value="UniProtKB-SubCell"/>
</dbReference>
<name>A0A9P8UJT8_9PEZI</name>
<sequence>MGGASGSKAVGKDLAAVLPKDPWYKRPGLIKLNFSLISLVLFSSANGYDGSLMNSLQALSQWQDFMGNPSGAWLGWINAIYWLGAGIFFPIAAWISNKYGRKPGIYVGYIFLVLGSLLQALTPNVTGFILARFFVGCASALFGNGAPVLINEVAYPTHRGILNALFMCGWYVGGSVAAWETFATRNYPSHWAWRLPSLLQILLPLVALPGLLMAPESPRWLISQDRSDEAREILVKAHAGGVQDSPLVNYEFVEIQTAIKAEQEAHGNASYMEMVKTPGNRYRLFISISLGIFAQWAGNGVVSYYLSLVLNTVGVISVTDQTLISACLQVWNLIFSVAAALCVDKAGRKPLFMASAIIMLVSFILVTALSGSFAEQGNPATGVAVIPFLFIFFAGYDIALTPFLTAYPCEIWPFRLRSRGLTVTWVAAITAIFFNTFVNPIALDSIGWKYYIVFVVVLLVMAVTVFFYYPETRGRSLEQIAVIFDGDAAEVPDMSRVEILKAGKVEMEEHV</sequence>
<accession>A0A9P8UJT8</accession>
<evidence type="ECO:0000256" key="1">
    <source>
        <dbReference type="ARBA" id="ARBA00004141"/>
    </source>
</evidence>
<dbReference type="InterPro" id="IPR036259">
    <property type="entry name" value="MFS_trans_sf"/>
</dbReference>
<feature type="transmembrane region" description="Helical" evidence="7">
    <location>
        <begin position="385"/>
        <end position="407"/>
    </location>
</feature>
<feature type="domain" description="Major facilitator superfamily (MFS) profile" evidence="8">
    <location>
        <begin position="35"/>
        <end position="473"/>
    </location>
</feature>
<dbReference type="InterPro" id="IPR050360">
    <property type="entry name" value="MFS_Sugar_Transporters"/>
</dbReference>
<dbReference type="Gene3D" id="1.20.1250.20">
    <property type="entry name" value="MFS general substrate transporter like domains"/>
    <property type="match status" value="1"/>
</dbReference>
<dbReference type="FunFam" id="1.20.1250.20:FF:000134">
    <property type="entry name" value="MFS sugar transporter protein"/>
    <property type="match status" value="1"/>
</dbReference>
<dbReference type="AlphaFoldDB" id="A0A9P8UJT8"/>
<evidence type="ECO:0000256" key="3">
    <source>
        <dbReference type="ARBA" id="ARBA00022448"/>
    </source>
</evidence>
<feature type="transmembrane region" description="Helical" evidence="7">
    <location>
        <begin position="128"/>
        <end position="149"/>
    </location>
</feature>
<evidence type="ECO:0000256" key="7">
    <source>
        <dbReference type="SAM" id="Phobius"/>
    </source>
</evidence>
<feature type="transmembrane region" description="Helical" evidence="7">
    <location>
        <begin position="450"/>
        <end position="469"/>
    </location>
</feature>
<evidence type="ECO:0000259" key="8">
    <source>
        <dbReference type="PROSITE" id="PS50850"/>
    </source>
</evidence>
<keyword evidence="10" id="KW-1185">Reference proteome</keyword>
<keyword evidence="6 7" id="KW-0472">Membrane</keyword>
<feature type="transmembrane region" description="Helical" evidence="7">
    <location>
        <begin position="282"/>
        <end position="302"/>
    </location>
</feature>
<proteinExistence type="inferred from homology"/>
<comment type="subcellular location">
    <subcellularLocation>
        <location evidence="1">Membrane</location>
        <topology evidence="1">Multi-pass membrane protein</topology>
    </subcellularLocation>
</comment>
<evidence type="ECO:0000313" key="10">
    <source>
        <dbReference type="Proteomes" id="UP000758603"/>
    </source>
</evidence>
<dbReference type="Pfam" id="PF00083">
    <property type="entry name" value="Sugar_tr"/>
    <property type="match status" value="1"/>
</dbReference>
<keyword evidence="4 7" id="KW-0812">Transmembrane</keyword>
<dbReference type="SUPFAM" id="SSF103473">
    <property type="entry name" value="MFS general substrate transporter"/>
    <property type="match status" value="1"/>
</dbReference>
<keyword evidence="5 7" id="KW-1133">Transmembrane helix</keyword>
<dbReference type="EMBL" id="JAGPXC010000004">
    <property type="protein sequence ID" value="KAH6653800.1"/>
    <property type="molecule type" value="Genomic_DNA"/>
</dbReference>